<reference evidence="4" key="1">
    <citation type="submission" date="2014-08" db="EMBL/GenBank/DDBJ databases">
        <authorList>
            <person name="Edwards T."/>
        </authorList>
    </citation>
    <scope>NUCLEOTIDE SEQUENCE [LARGE SCALE GENOMIC DNA]</scope>
</reference>
<keyword evidence="1" id="KW-1133">Transmembrane helix</keyword>
<gene>
    <name evidence="3" type="ORF">MPL1032_270132</name>
</gene>
<dbReference type="EMBL" id="CCND01000020">
    <property type="protein sequence ID" value="CDX59813.1"/>
    <property type="molecule type" value="Genomic_DNA"/>
</dbReference>
<feature type="transmembrane region" description="Helical" evidence="1">
    <location>
        <begin position="196"/>
        <end position="215"/>
    </location>
</feature>
<name>A0A0K2W237_MESPL</name>
<dbReference type="SUPFAM" id="SSF48317">
    <property type="entry name" value="Acid phosphatase/Vanadium-dependent haloperoxidase"/>
    <property type="match status" value="1"/>
</dbReference>
<feature type="transmembrane region" description="Helical" evidence="1">
    <location>
        <begin position="221"/>
        <end position="245"/>
    </location>
</feature>
<feature type="transmembrane region" description="Helical" evidence="1">
    <location>
        <begin position="78"/>
        <end position="102"/>
    </location>
</feature>
<dbReference type="InterPro" id="IPR036938">
    <property type="entry name" value="PAP2/HPO_sf"/>
</dbReference>
<feature type="transmembrane region" description="Helical" evidence="1">
    <location>
        <begin position="168"/>
        <end position="189"/>
    </location>
</feature>
<feature type="transmembrane region" description="Helical" evidence="1">
    <location>
        <begin position="34"/>
        <end position="55"/>
    </location>
</feature>
<dbReference type="InterPro" id="IPR000326">
    <property type="entry name" value="PAP2/HPO"/>
</dbReference>
<feature type="domain" description="Phosphatidic acid phosphatase type 2/haloperoxidase" evidence="2">
    <location>
        <begin position="123"/>
        <end position="234"/>
    </location>
</feature>
<keyword evidence="1" id="KW-0472">Membrane</keyword>
<evidence type="ECO:0000313" key="3">
    <source>
        <dbReference type="EMBL" id="CDX59813.1"/>
    </source>
</evidence>
<dbReference type="SMART" id="SM00014">
    <property type="entry name" value="acidPPc"/>
    <property type="match status" value="1"/>
</dbReference>
<dbReference type="Pfam" id="PF01569">
    <property type="entry name" value="PAP2"/>
    <property type="match status" value="1"/>
</dbReference>
<keyword evidence="1" id="KW-0812">Transmembrane</keyword>
<dbReference type="Proteomes" id="UP000182888">
    <property type="component" value="Unassembled WGS sequence"/>
</dbReference>
<sequence length="290" mass="32095">MSAAPLALYRRSLGNFRDTMSIVKRRFAVRPARYPRILWSVWLIAWVLLTVATFLRLDAGAGEMRGEWSPGFVRFTDFFTQFGLGGWYLIPAALCLVVANLTDWRGRSRQGRMLVYNWTCFAFLVLCAVGLSGLAVNVLKYGIGRARPLYFDSFGVLSLHPFAMDARFAGFPSGHATTMGAVFGVLLLLFPRRWYIALAVTACIASTRVFVGAHYPSDTVAGFGLGLAFAVVSGLVFARLGFIFGQTDAKLPVRKRTFRLVPFWARRSRISTAGPVGASEIDAADRTQIR</sequence>
<dbReference type="AlphaFoldDB" id="A0A0K2W237"/>
<evidence type="ECO:0000256" key="1">
    <source>
        <dbReference type="SAM" id="Phobius"/>
    </source>
</evidence>
<organism evidence="3 4">
    <name type="scientific">Mesorhizobium plurifarium</name>
    <dbReference type="NCBI Taxonomy" id="69974"/>
    <lineage>
        <taxon>Bacteria</taxon>
        <taxon>Pseudomonadati</taxon>
        <taxon>Pseudomonadota</taxon>
        <taxon>Alphaproteobacteria</taxon>
        <taxon>Hyphomicrobiales</taxon>
        <taxon>Phyllobacteriaceae</taxon>
        <taxon>Mesorhizobium</taxon>
    </lineage>
</organism>
<evidence type="ECO:0000313" key="4">
    <source>
        <dbReference type="Proteomes" id="UP000182888"/>
    </source>
</evidence>
<dbReference type="PANTHER" id="PTHR14969:SF13">
    <property type="entry name" value="AT30094P"/>
    <property type="match status" value="1"/>
</dbReference>
<protein>
    <submittedName>
        <fullName evidence="3">Phosphoesterase PA-phosphatase-like protein</fullName>
    </submittedName>
</protein>
<dbReference type="Gene3D" id="1.20.144.10">
    <property type="entry name" value="Phosphatidic acid phosphatase type 2/haloperoxidase"/>
    <property type="match status" value="1"/>
</dbReference>
<feature type="transmembrane region" description="Helical" evidence="1">
    <location>
        <begin position="114"/>
        <end position="139"/>
    </location>
</feature>
<dbReference type="PANTHER" id="PTHR14969">
    <property type="entry name" value="SPHINGOSINE-1-PHOSPHATE PHOSPHOHYDROLASE"/>
    <property type="match status" value="1"/>
</dbReference>
<accession>A0A0K2W237</accession>
<proteinExistence type="predicted"/>
<evidence type="ECO:0000259" key="2">
    <source>
        <dbReference type="SMART" id="SM00014"/>
    </source>
</evidence>